<evidence type="ECO:0000256" key="6">
    <source>
        <dbReference type="ARBA" id="ARBA00022777"/>
    </source>
</evidence>
<dbReference type="InterPro" id="IPR001048">
    <property type="entry name" value="Asp/Glu/Uridylate_kinase"/>
</dbReference>
<evidence type="ECO:0000259" key="9">
    <source>
        <dbReference type="SMART" id="SM00359"/>
    </source>
</evidence>
<feature type="binding site" evidence="8">
    <location>
        <position position="49"/>
    </location>
    <ligand>
        <name>substrate</name>
    </ligand>
</feature>
<comment type="subcellular location">
    <subcellularLocation>
        <location evidence="8">Cytoplasm</location>
    </subcellularLocation>
</comment>
<dbReference type="EMBL" id="PYAV01000002">
    <property type="protein sequence ID" value="PSL50797.1"/>
    <property type="molecule type" value="Genomic_DNA"/>
</dbReference>
<sequence length="372" mass="40113">MARERIVVKIGSSSLANEQGGLSRTQLDAYVDAAARLKKAGHEVILVSSGAVAAGFYDLGYPTRPVTTQGKQAAAAIGQGQLMQAYSSAFNAHGLTASQHLLTRHNFADKVQYQNMYTTLSELLKRDIIPIINENDTVSVDALTFGDNDMLSALVAGLLHARYLFLLTDIDGIYDKNPKENLEAKKYHFLPDVTKSLLESAGQSGSNVGTGGMRSKLEAAERAVSLGINVFIGKKEGTDFLFDILEGKGSGTYIGHSVTPGLSSKKQWVSLHSEASGMITIDAGAEEAILQKGKSLLPVGVTEVFGSFAAGDVVQVKNEKKQVIGRGQVNMSRNELDEVKGLPSAYALERIQTSRAEVIHQDEWAPKEKERM</sequence>
<feature type="binding site" evidence="8">
    <location>
        <position position="9"/>
    </location>
    <ligand>
        <name>ATP</name>
        <dbReference type="ChEBI" id="CHEBI:30616"/>
    </ligand>
</feature>
<dbReference type="CDD" id="cd21157">
    <property type="entry name" value="PUA_G5K"/>
    <property type="match status" value="1"/>
</dbReference>
<dbReference type="HAMAP" id="MF_00456">
    <property type="entry name" value="ProB"/>
    <property type="match status" value="1"/>
</dbReference>
<dbReference type="RefSeq" id="WP_106587523.1">
    <property type="nucleotide sequence ID" value="NZ_PYAV01000002.1"/>
</dbReference>
<comment type="function">
    <text evidence="8">Catalyzes the transfer of a phosphate group to glutamate to form L-glutamate 5-phosphate.</text>
</comment>
<feature type="domain" description="PUA" evidence="9">
    <location>
        <begin position="277"/>
        <end position="356"/>
    </location>
</feature>
<dbReference type="EC" id="2.7.2.11" evidence="8"/>
<dbReference type="UniPathway" id="UPA00098">
    <property type="reaction ID" value="UER00359"/>
</dbReference>
<comment type="caution">
    <text evidence="10">The sequence shown here is derived from an EMBL/GenBank/DDBJ whole genome shotgun (WGS) entry which is preliminary data.</text>
</comment>
<dbReference type="Gene3D" id="3.40.1160.10">
    <property type="entry name" value="Acetylglutamate kinase-like"/>
    <property type="match status" value="2"/>
</dbReference>
<dbReference type="GO" id="GO:0003723">
    <property type="term" value="F:RNA binding"/>
    <property type="evidence" value="ECO:0007669"/>
    <property type="project" value="InterPro"/>
</dbReference>
<dbReference type="Pfam" id="PF00696">
    <property type="entry name" value="AA_kinase"/>
    <property type="match status" value="1"/>
</dbReference>
<dbReference type="GO" id="GO:0005524">
    <property type="term" value="F:ATP binding"/>
    <property type="evidence" value="ECO:0007669"/>
    <property type="project" value="UniProtKB-KW"/>
</dbReference>
<dbReference type="InterPro" id="IPR041739">
    <property type="entry name" value="G5K_ProB"/>
</dbReference>
<dbReference type="CDD" id="cd04242">
    <property type="entry name" value="AAK_G5K_ProB"/>
    <property type="match status" value="1"/>
</dbReference>
<dbReference type="GO" id="GO:0055129">
    <property type="term" value="P:L-proline biosynthetic process"/>
    <property type="evidence" value="ECO:0007669"/>
    <property type="project" value="UniProtKB-UniRule"/>
</dbReference>
<dbReference type="PRINTS" id="PR00474">
    <property type="entry name" value="GLU5KINASE"/>
</dbReference>
<comment type="similarity">
    <text evidence="8">Belongs to the glutamate 5-kinase family.</text>
</comment>
<dbReference type="AlphaFoldDB" id="A0A2P8HX60"/>
<keyword evidence="1 8" id="KW-0963">Cytoplasm</keyword>
<feature type="binding site" evidence="8">
    <location>
        <begin position="168"/>
        <end position="169"/>
    </location>
    <ligand>
        <name>ATP</name>
        <dbReference type="ChEBI" id="CHEBI:30616"/>
    </ligand>
</feature>
<evidence type="ECO:0000256" key="7">
    <source>
        <dbReference type="ARBA" id="ARBA00022840"/>
    </source>
</evidence>
<reference evidence="10 11" key="1">
    <citation type="submission" date="2018-03" db="EMBL/GenBank/DDBJ databases">
        <title>Genomic Encyclopedia of Type Strains, Phase III (KMG-III): the genomes of soil and plant-associated and newly described type strains.</title>
        <authorList>
            <person name="Whitman W."/>
        </authorList>
    </citation>
    <scope>NUCLEOTIDE SEQUENCE [LARGE SCALE GENOMIC DNA]</scope>
    <source>
        <strain evidence="10 11">CGMCC 1.07653</strain>
    </source>
</reference>
<comment type="catalytic activity">
    <reaction evidence="8">
        <text>L-glutamate + ATP = L-glutamyl 5-phosphate + ADP</text>
        <dbReference type="Rhea" id="RHEA:14877"/>
        <dbReference type="ChEBI" id="CHEBI:29985"/>
        <dbReference type="ChEBI" id="CHEBI:30616"/>
        <dbReference type="ChEBI" id="CHEBI:58274"/>
        <dbReference type="ChEBI" id="CHEBI:456216"/>
        <dbReference type="EC" id="2.7.2.11"/>
    </reaction>
</comment>
<dbReference type="PANTHER" id="PTHR43654">
    <property type="entry name" value="GLUTAMATE 5-KINASE"/>
    <property type="match status" value="1"/>
</dbReference>
<gene>
    <name evidence="8" type="primary">proB</name>
    <name evidence="10" type="ORF">B0H94_10273</name>
</gene>
<dbReference type="PANTHER" id="PTHR43654:SF1">
    <property type="entry name" value="ISOPENTENYL PHOSPHATE KINASE"/>
    <property type="match status" value="1"/>
</dbReference>
<dbReference type="PIRSF" id="PIRSF000729">
    <property type="entry name" value="GK"/>
    <property type="match status" value="1"/>
</dbReference>
<dbReference type="Gene3D" id="2.30.130.10">
    <property type="entry name" value="PUA domain"/>
    <property type="match status" value="1"/>
</dbReference>
<name>A0A2P8HX60_9BACI</name>
<keyword evidence="5 8" id="KW-0547">Nucleotide-binding</keyword>
<evidence type="ECO:0000256" key="2">
    <source>
        <dbReference type="ARBA" id="ARBA00022605"/>
    </source>
</evidence>
<dbReference type="OrthoDB" id="9804434at2"/>
<dbReference type="InterPro" id="IPR036974">
    <property type="entry name" value="PUA_sf"/>
</dbReference>
<organism evidence="10 11">
    <name type="scientific">Salsuginibacillus halophilus</name>
    <dbReference type="NCBI Taxonomy" id="517424"/>
    <lineage>
        <taxon>Bacteria</taxon>
        <taxon>Bacillati</taxon>
        <taxon>Bacillota</taxon>
        <taxon>Bacilli</taxon>
        <taxon>Bacillales</taxon>
        <taxon>Bacillaceae</taxon>
        <taxon>Salsuginibacillus</taxon>
    </lineage>
</organism>
<dbReference type="InterPro" id="IPR019797">
    <property type="entry name" value="Glutamate_5-kinase_CS"/>
</dbReference>
<dbReference type="SUPFAM" id="SSF53633">
    <property type="entry name" value="Carbamate kinase-like"/>
    <property type="match status" value="1"/>
</dbReference>
<feature type="binding site" evidence="8">
    <location>
        <position position="148"/>
    </location>
    <ligand>
        <name>substrate</name>
    </ligand>
</feature>
<dbReference type="GO" id="GO:0005829">
    <property type="term" value="C:cytosol"/>
    <property type="evidence" value="ECO:0007669"/>
    <property type="project" value="TreeGrafter"/>
</dbReference>
<accession>A0A2P8HX60</accession>
<evidence type="ECO:0000313" key="11">
    <source>
        <dbReference type="Proteomes" id="UP000242310"/>
    </source>
</evidence>
<dbReference type="PROSITE" id="PS50890">
    <property type="entry name" value="PUA"/>
    <property type="match status" value="1"/>
</dbReference>
<keyword evidence="2 8" id="KW-0028">Amino-acid biosynthesis</keyword>
<protein>
    <recommendedName>
        <fullName evidence="8">Glutamate 5-kinase</fullName>
        <ecNumber evidence="8">2.7.2.11</ecNumber>
    </recommendedName>
    <alternativeName>
        <fullName evidence="8">Gamma-glutamyl kinase</fullName>
        <shortName evidence="8">GK</shortName>
    </alternativeName>
</protein>
<evidence type="ECO:0000256" key="4">
    <source>
        <dbReference type="ARBA" id="ARBA00022679"/>
    </source>
</evidence>
<evidence type="ECO:0000256" key="5">
    <source>
        <dbReference type="ARBA" id="ARBA00022741"/>
    </source>
</evidence>
<dbReference type="Pfam" id="PF01472">
    <property type="entry name" value="PUA"/>
    <property type="match status" value="1"/>
</dbReference>
<dbReference type="InterPro" id="IPR015947">
    <property type="entry name" value="PUA-like_sf"/>
</dbReference>
<dbReference type="FunFam" id="3.40.1160.10:FF:000018">
    <property type="entry name" value="Glutamate 5-kinase"/>
    <property type="match status" value="1"/>
</dbReference>
<dbReference type="InterPro" id="IPR002478">
    <property type="entry name" value="PUA"/>
</dbReference>
<evidence type="ECO:0000313" key="10">
    <source>
        <dbReference type="EMBL" id="PSL50797.1"/>
    </source>
</evidence>
<keyword evidence="3 8" id="KW-0641">Proline biosynthesis</keyword>
<keyword evidence="7 8" id="KW-0067">ATP-binding</keyword>
<keyword evidence="6 8" id="KW-0418">Kinase</keyword>
<feature type="binding site" evidence="8">
    <location>
        <begin position="210"/>
        <end position="216"/>
    </location>
    <ligand>
        <name>ATP</name>
        <dbReference type="ChEBI" id="CHEBI:30616"/>
    </ligand>
</feature>
<keyword evidence="4 8" id="KW-0808">Transferase</keyword>
<keyword evidence="11" id="KW-1185">Reference proteome</keyword>
<dbReference type="InterPro" id="IPR005715">
    <property type="entry name" value="Glu_5kinase/COase_Synthase"/>
</dbReference>
<evidence type="ECO:0000256" key="3">
    <source>
        <dbReference type="ARBA" id="ARBA00022650"/>
    </source>
</evidence>
<evidence type="ECO:0000256" key="8">
    <source>
        <dbReference type="HAMAP-Rule" id="MF_00456"/>
    </source>
</evidence>
<dbReference type="GO" id="GO:0004349">
    <property type="term" value="F:glutamate 5-kinase activity"/>
    <property type="evidence" value="ECO:0007669"/>
    <property type="project" value="UniProtKB-UniRule"/>
</dbReference>
<dbReference type="NCBIfam" id="TIGR01027">
    <property type="entry name" value="proB"/>
    <property type="match status" value="1"/>
</dbReference>
<dbReference type="InterPro" id="IPR011529">
    <property type="entry name" value="Glu_5kinase"/>
</dbReference>
<evidence type="ECO:0000256" key="1">
    <source>
        <dbReference type="ARBA" id="ARBA00022490"/>
    </source>
</evidence>
<proteinExistence type="inferred from homology"/>
<dbReference type="PROSITE" id="PS00902">
    <property type="entry name" value="GLUTAMATE_5_KINASE"/>
    <property type="match status" value="1"/>
</dbReference>
<dbReference type="Proteomes" id="UP000242310">
    <property type="component" value="Unassembled WGS sequence"/>
</dbReference>
<comment type="pathway">
    <text evidence="8">Amino-acid biosynthesis; L-proline biosynthesis; L-glutamate 5-semialdehyde from L-glutamate: step 1/2.</text>
</comment>
<feature type="binding site" evidence="8">
    <location>
        <position position="136"/>
    </location>
    <ligand>
        <name>substrate</name>
    </ligand>
</feature>
<dbReference type="SMART" id="SM00359">
    <property type="entry name" value="PUA"/>
    <property type="match status" value="1"/>
</dbReference>
<dbReference type="SUPFAM" id="SSF88697">
    <property type="entry name" value="PUA domain-like"/>
    <property type="match status" value="1"/>
</dbReference>
<dbReference type="InterPro" id="IPR001057">
    <property type="entry name" value="Glu/AcGlu_kinase"/>
</dbReference>
<dbReference type="InterPro" id="IPR036393">
    <property type="entry name" value="AceGlu_kinase-like_sf"/>
</dbReference>